<dbReference type="Proteomes" id="UP000549394">
    <property type="component" value="Unassembled WGS sequence"/>
</dbReference>
<dbReference type="InterPro" id="IPR036249">
    <property type="entry name" value="Thioredoxin-like_sf"/>
</dbReference>
<evidence type="ECO:0000313" key="5">
    <source>
        <dbReference type="Proteomes" id="UP000549394"/>
    </source>
</evidence>
<accession>A0A7I8VST8</accession>
<dbReference type="SUPFAM" id="SSF52833">
    <property type="entry name" value="Thioredoxin-like"/>
    <property type="match status" value="1"/>
</dbReference>
<keyword evidence="5" id="KW-1185">Reference proteome</keyword>
<dbReference type="Gene3D" id="3.40.30.10">
    <property type="entry name" value="Glutaredoxin"/>
    <property type="match status" value="1"/>
</dbReference>
<dbReference type="PROSITE" id="PS50404">
    <property type="entry name" value="GST_NTER"/>
    <property type="match status" value="1"/>
</dbReference>
<dbReference type="GO" id="GO:0004364">
    <property type="term" value="F:glutathione transferase activity"/>
    <property type="evidence" value="ECO:0007669"/>
    <property type="project" value="TreeGrafter"/>
</dbReference>
<dbReference type="AlphaFoldDB" id="A0A7I8VST8"/>
<reference evidence="4 5" key="1">
    <citation type="submission" date="2020-08" db="EMBL/GenBank/DDBJ databases">
        <authorList>
            <person name="Hejnol A."/>
        </authorList>
    </citation>
    <scope>NUCLEOTIDE SEQUENCE [LARGE SCALE GENOMIC DNA]</scope>
</reference>
<dbReference type="InterPro" id="IPR036282">
    <property type="entry name" value="Glutathione-S-Trfase_C_sf"/>
</dbReference>
<dbReference type="OrthoDB" id="6094707at2759"/>
<comment type="caution">
    <text evidence="4">The sequence shown here is derived from an EMBL/GenBank/DDBJ whole genome shotgun (WGS) entry which is preliminary data.</text>
</comment>
<dbReference type="Gene3D" id="1.20.1050.10">
    <property type="match status" value="1"/>
</dbReference>
<feature type="domain" description="GST N-terminal" evidence="2">
    <location>
        <begin position="2"/>
        <end position="83"/>
    </location>
</feature>
<evidence type="ECO:0000256" key="1">
    <source>
        <dbReference type="ARBA" id="ARBA00011738"/>
    </source>
</evidence>
<protein>
    <submittedName>
        <fullName evidence="4">DgyrCDS6435</fullName>
    </submittedName>
</protein>
<sequence length="222" mass="25813">MPTLDLYTFAISPPCRAVISTAQILGVDFNEKHLELFKGEHLTEDFLKLNPHHKVPLLVDEDYTLGESRAIQIYLFNKYAKPESDYLYPKDIQKRGKVDWLLYFDSATLFPNALAFFKAYKFQGRKPNEEETKTLIDTLDLVDKNYFQNSDFLFGDKPSLADISFAASLSFLDMINFDFSKWERISKFLSASRNTAWFKKGPALYNEMSEEWRNSIKEKGLI</sequence>
<proteinExistence type="predicted"/>
<dbReference type="InterPro" id="IPR010987">
    <property type="entry name" value="Glutathione-S-Trfase_C-like"/>
</dbReference>
<feature type="domain" description="GST C-terminal" evidence="3">
    <location>
        <begin position="91"/>
        <end position="212"/>
    </location>
</feature>
<dbReference type="SFLD" id="SFLDG00358">
    <property type="entry name" value="Main_(cytGST)"/>
    <property type="match status" value="1"/>
</dbReference>
<evidence type="ECO:0000313" key="4">
    <source>
        <dbReference type="EMBL" id="CAD5117683.1"/>
    </source>
</evidence>
<dbReference type="PROSITE" id="PS50405">
    <property type="entry name" value="GST_CTER"/>
    <property type="match status" value="1"/>
</dbReference>
<organism evidence="4 5">
    <name type="scientific">Dimorphilus gyrociliatus</name>
    <dbReference type="NCBI Taxonomy" id="2664684"/>
    <lineage>
        <taxon>Eukaryota</taxon>
        <taxon>Metazoa</taxon>
        <taxon>Spiralia</taxon>
        <taxon>Lophotrochozoa</taxon>
        <taxon>Annelida</taxon>
        <taxon>Polychaeta</taxon>
        <taxon>Polychaeta incertae sedis</taxon>
        <taxon>Dinophilidae</taxon>
        <taxon>Dimorphilus</taxon>
    </lineage>
</organism>
<dbReference type="PANTHER" id="PTHR43969">
    <property type="entry name" value="GLUTATHIONE S TRANSFERASE D10, ISOFORM A-RELATED"/>
    <property type="match status" value="1"/>
</dbReference>
<gene>
    <name evidence="4" type="ORF">DGYR_LOCUS6186</name>
</gene>
<evidence type="ECO:0000259" key="2">
    <source>
        <dbReference type="PROSITE" id="PS50404"/>
    </source>
</evidence>
<evidence type="ECO:0000259" key="3">
    <source>
        <dbReference type="PROSITE" id="PS50405"/>
    </source>
</evidence>
<comment type="subunit">
    <text evidence="1">Homodimer.</text>
</comment>
<dbReference type="EMBL" id="CAJFCJ010000007">
    <property type="protein sequence ID" value="CAD5117683.1"/>
    <property type="molecule type" value="Genomic_DNA"/>
</dbReference>
<dbReference type="Pfam" id="PF13410">
    <property type="entry name" value="GST_C_2"/>
    <property type="match status" value="1"/>
</dbReference>
<dbReference type="InterPro" id="IPR040079">
    <property type="entry name" value="Glutathione_S-Trfase"/>
</dbReference>
<dbReference type="GO" id="GO:0006749">
    <property type="term" value="P:glutathione metabolic process"/>
    <property type="evidence" value="ECO:0007669"/>
    <property type="project" value="TreeGrafter"/>
</dbReference>
<dbReference type="CDD" id="cd03045">
    <property type="entry name" value="GST_N_Delta_Epsilon"/>
    <property type="match status" value="1"/>
</dbReference>
<dbReference type="FunFam" id="3.40.30.10:FF:000034">
    <property type="entry name" value="glutathione S-transferase 1"/>
    <property type="match status" value="1"/>
</dbReference>
<dbReference type="SFLD" id="SFLDS00019">
    <property type="entry name" value="Glutathione_Transferase_(cytos"/>
    <property type="match status" value="1"/>
</dbReference>
<dbReference type="PANTHER" id="PTHR43969:SF9">
    <property type="entry name" value="GLUTATHIONE S TRANSFERASE D10, ISOFORM A-RELATED"/>
    <property type="match status" value="1"/>
</dbReference>
<dbReference type="InterPro" id="IPR004045">
    <property type="entry name" value="Glutathione_S-Trfase_N"/>
</dbReference>
<dbReference type="Pfam" id="PF13417">
    <property type="entry name" value="GST_N_3"/>
    <property type="match status" value="1"/>
</dbReference>
<name>A0A7I8VST8_9ANNE</name>
<dbReference type="SUPFAM" id="SSF47616">
    <property type="entry name" value="GST C-terminal domain-like"/>
    <property type="match status" value="1"/>
</dbReference>